<reference evidence="2 3" key="1">
    <citation type="journal article" date="2019" name="BMC Genomics">
        <title>New insights from Opisthorchis felineus genome: update on genomics of the epidemiologically important liver flukes.</title>
        <authorList>
            <person name="Ershov N.I."/>
            <person name="Mordvinov V.A."/>
            <person name="Prokhortchouk E.B."/>
            <person name="Pakharukova M.Y."/>
            <person name="Gunbin K.V."/>
            <person name="Ustyantsev K."/>
            <person name="Genaev M.A."/>
            <person name="Blinov A.G."/>
            <person name="Mazur A."/>
            <person name="Boulygina E."/>
            <person name="Tsygankova S."/>
            <person name="Khrameeva E."/>
            <person name="Chekanov N."/>
            <person name="Fan G."/>
            <person name="Xiao A."/>
            <person name="Zhang H."/>
            <person name="Xu X."/>
            <person name="Yang H."/>
            <person name="Solovyev V."/>
            <person name="Lee S.M."/>
            <person name="Liu X."/>
            <person name="Afonnikov D.A."/>
            <person name="Skryabin K.G."/>
        </authorList>
    </citation>
    <scope>NUCLEOTIDE SEQUENCE [LARGE SCALE GENOMIC DNA]</scope>
    <source>
        <strain evidence="2">AK-0245</strain>
        <tissue evidence="2">Whole organism</tissue>
    </source>
</reference>
<accession>A0A4S2LAD8</accession>
<dbReference type="InterPro" id="IPR036305">
    <property type="entry name" value="RGS_sf"/>
</dbReference>
<evidence type="ECO:0000313" key="2">
    <source>
        <dbReference type="EMBL" id="TGZ60295.1"/>
    </source>
</evidence>
<evidence type="ECO:0008006" key="4">
    <source>
        <dbReference type="Google" id="ProtNLM"/>
    </source>
</evidence>
<evidence type="ECO:0000256" key="1">
    <source>
        <dbReference type="SAM" id="MobiDB-lite"/>
    </source>
</evidence>
<sequence>MRDFISFLVPTKGISLVDFWLDCEAATMSVAHLQISERLRTKFQLLRELEDRYFLKLTPKVRRHLELAIDTLSNEIVKHCQNDEGHLTQRLGELMFERVQYDGLRRLRSYWLPSWILHWESRLKRCQFLPSGHGGCQLFYIPPKRFKTSRSELQERAFDDTFTGSSDKDINGLPDEQKEEQEWDKEVCEQILAKALSGTGLFGVKENRKVLRESRTNRAYLTATSTLDSMPESQGGGLLKKRTPKICDVDTKKAVFDEILLGSAVSWESAEVFEYMNVSSSAKQRRETMCGPGNNFPQSVVLQTSYEKQTFSSEKSITAQKSRAFRILLMDSAAGGPFQLYLERNNMVRDYNALGFLQSIQELARQNRSSLPNRLRRLNGSLRILRTFLIPGAPRDIAMPMDLVEEAKNEVRVKRYQTTEKVFARLARACLELLLPAWIAFLKYDAFEYAKASHRHYDAFPPPQSMDEFDVIFDGNLVVIKRRYPEVQKMASQISPWAALPPEERRVYARIALEKWRFMERERKLAVKTAIRRQKEEQRKKQKPRPIGIRRVPQTLTSEGVCEGSGALEQPEDGTMREPPSIKKFLTNKSLLRSFQMWLADQQASHERKKEVEMYRHLIRQLAYVIESSRFLAMSTRRVTTEYLDRKSRLAEAIYQTYLQKGASQRIPVANKYVVKLSKEKGRPSSGTFRGIREDQFPDLDPHFREFLKFLADKFGMNLYELVDLPEEDLIELLEAQEDKTLKGATGHVFCRANPTAEDLAAFEAMLASVAFKPLTFEVILFYQFLVNNACRRGETFADQDFIFCIEAVRYQELCRGKICSSVLKKKANCILLTFVDTPFLTKLQVDLPHAFSSILVQQVKRALDAKSSLPPDIYEDAKHRLTQEILPFWAGFRRNVLLQGKPTLAAPDTGTKGVETIFRIPPFFKTSAHRQHSGDQYHTRLEYSLPDLPPENRANMINFSVKNGAQWGYFEEG</sequence>
<dbReference type="AlphaFoldDB" id="A0A4S2LAD8"/>
<feature type="region of interest" description="Disordered" evidence="1">
    <location>
        <begin position="532"/>
        <end position="551"/>
    </location>
</feature>
<gene>
    <name evidence="2" type="ORF">CRM22_008606</name>
</gene>
<comment type="caution">
    <text evidence="2">The sequence shown here is derived from an EMBL/GenBank/DDBJ whole genome shotgun (WGS) entry which is preliminary data.</text>
</comment>
<dbReference type="OrthoDB" id="10013157at2759"/>
<evidence type="ECO:0000313" key="3">
    <source>
        <dbReference type="Proteomes" id="UP000308267"/>
    </source>
</evidence>
<proteinExistence type="predicted"/>
<dbReference type="EMBL" id="SJOL01008450">
    <property type="protein sequence ID" value="TGZ60295.1"/>
    <property type="molecule type" value="Genomic_DNA"/>
</dbReference>
<dbReference type="GO" id="GO:0001965">
    <property type="term" value="F:G-protein alpha-subunit binding"/>
    <property type="evidence" value="ECO:0007669"/>
    <property type="project" value="InterPro"/>
</dbReference>
<organism evidence="2 3">
    <name type="scientific">Opisthorchis felineus</name>
    <dbReference type="NCBI Taxonomy" id="147828"/>
    <lineage>
        <taxon>Eukaryota</taxon>
        <taxon>Metazoa</taxon>
        <taxon>Spiralia</taxon>
        <taxon>Lophotrochozoa</taxon>
        <taxon>Platyhelminthes</taxon>
        <taxon>Trematoda</taxon>
        <taxon>Digenea</taxon>
        <taxon>Opisthorchiida</taxon>
        <taxon>Opisthorchiata</taxon>
        <taxon>Opisthorchiidae</taxon>
        <taxon>Opisthorchis</taxon>
    </lineage>
</organism>
<dbReference type="PANTHER" id="PTHR46583">
    <property type="entry name" value="REGULATOR OF G-PROTEIN SIGNALING 22"/>
    <property type="match status" value="1"/>
</dbReference>
<protein>
    <recommendedName>
        <fullName evidence="4">RGS domain-containing protein</fullName>
    </recommendedName>
</protein>
<dbReference type="Gene3D" id="1.10.167.10">
    <property type="entry name" value="Regulator of G-protein Signalling 4, domain 2"/>
    <property type="match status" value="1"/>
</dbReference>
<name>A0A4S2LAD8_OPIFE</name>
<dbReference type="SUPFAM" id="SSF48097">
    <property type="entry name" value="Regulator of G-protein signaling, RGS"/>
    <property type="match status" value="1"/>
</dbReference>
<dbReference type="InterPro" id="IPR044926">
    <property type="entry name" value="RGS_subdomain_2"/>
</dbReference>
<keyword evidence="3" id="KW-1185">Reference proteome</keyword>
<dbReference type="GO" id="GO:0005737">
    <property type="term" value="C:cytoplasm"/>
    <property type="evidence" value="ECO:0007669"/>
    <property type="project" value="TreeGrafter"/>
</dbReference>
<dbReference type="PANTHER" id="PTHR46583:SF2">
    <property type="entry name" value="RGS DOMAIN-CONTAINING PROTEIN"/>
    <property type="match status" value="1"/>
</dbReference>
<dbReference type="Proteomes" id="UP000308267">
    <property type="component" value="Unassembled WGS sequence"/>
</dbReference>
<dbReference type="GO" id="GO:0005634">
    <property type="term" value="C:nucleus"/>
    <property type="evidence" value="ECO:0007669"/>
    <property type="project" value="TreeGrafter"/>
</dbReference>
<dbReference type="InterPro" id="IPR042651">
    <property type="entry name" value="Rgs22"/>
</dbReference>
<dbReference type="GO" id="GO:0009966">
    <property type="term" value="P:regulation of signal transduction"/>
    <property type="evidence" value="ECO:0007669"/>
    <property type="project" value="InterPro"/>
</dbReference>
<dbReference type="STRING" id="147828.A0A4S2LAD8"/>